<name>A0A2P2LXZ5_RHIMU</name>
<accession>A0A2P2LXZ5</accession>
<reference evidence="2" key="1">
    <citation type="submission" date="2018-02" db="EMBL/GenBank/DDBJ databases">
        <title>Rhizophora mucronata_Transcriptome.</title>
        <authorList>
            <person name="Meera S.P."/>
            <person name="Sreeshan A."/>
            <person name="Augustine A."/>
        </authorList>
    </citation>
    <scope>NUCLEOTIDE SEQUENCE</scope>
    <source>
        <tissue evidence="2">Leaf</tissue>
    </source>
</reference>
<feature type="compositionally biased region" description="Polar residues" evidence="1">
    <location>
        <begin position="237"/>
        <end position="248"/>
    </location>
</feature>
<protein>
    <submittedName>
        <fullName evidence="2">Uncharacterized protein</fullName>
    </submittedName>
</protein>
<feature type="region of interest" description="Disordered" evidence="1">
    <location>
        <begin position="87"/>
        <end position="108"/>
    </location>
</feature>
<sequence length="338" mass="36397">MYESYTHPNQQQQQQQQHLSSSRQMNLLHGVPTTMEPKQLASLQHSAQSLRSINVQVSTHGDQGGQSNSLLVQMSQSQPRMSILNENSSNQVPRFPSSVGQPIRSNPITGGILTRNGLAENGRGAIYNPVPQSSSTLDIPLNNSAELTGNSFPLGSTPGISSLTSKGAFQEDVNSELKVPGGFMPSYDIFGDLHQHKSNEWELQNAGLTFHAAPLPNSLQGNLGDGPSALPQRFPPGQSNGQNRNTSAIGKPIFSAEDATDCSNNLQGVGQNLNTFFTESSVRVKTEGVPDASCQTVFPEQFGQDDLMSALLKQQQGGISPAENEFDFDGYAMDNIQV</sequence>
<dbReference type="EMBL" id="GGEC01042356">
    <property type="protein sequence ID" value="MBX22840.1"/>
    <property type="molecule type" value="Transcribed_RNA"/>
</dbReference>
<dbReference type="AlphaFoldDB" id="A0A2P2LXZ5"/>
<feature type="region of interest" description="Disordered" evidence="1">
    <location>
        <begin position="223"/>
        <end position="248"/>
    </location>
</feature>
<evidence type="ECO:0000313" key="2">
    <source>
        <dbReference type="EMBL" id="MBX22840.1"/>
    </source>
</evidence>
<organism evidence="2">
    <name type="scientific">Rhizophora mucronata</name>
    <name type="common">Asiatic mangrove</name>
    <dbReference type="NCBI Taxonomy" id="61149"/>
    <lineage>
        <taxon>Eukaryota</taxon>
        <taxon>Viridiplantae</taxon>
        <taxon>Streptophyta</taxon>
        <taxon>Embryophyta</taxon>
        <taxon>Tracheophyta</taxon>
        <taxon>Spermatophyta</taxon>
        <taxon>Magnoliopsida</taxon>
        <taxon>eudicotyledons</taxon>
        <taxon>Gunneridae</taxon>
        <taxon>Pentapetalae</taxon>
        <taxon>rosids</taxon>
        <taxon>fabids</taxon>
        <taxon>Malpighiales</taxon>
        <taxon>Rhizophoraceae</taxon>
        <taxon>Rhizophora</taxon>
    </lineage>
</organism>
<feature type="region of interest" description="Disordered" evidence="1">
    <location>
        <begin position="1"/>
        <end position="23"/>
    </location>
</feature>
<evidence type="ECO:0000256" key="1">
    <source>
        <dbReference type="SAM" id="MobiDB-lite"/>
    </source>
</evidence>
<proteinExistence type="predicted"/>